<feature type="transmembrane region" description="Helical" evidence="1">
    <location>
        <begin position="44"/>
        <end position="68"/>
    </location>
</feature>
<keyword evidence="1" id="KW-0812">Transmembrane</keyword>
<feature type="transmembrane region" description="Helical" evidence="1">
    <location>
        <begin position="181"/>
        <end position="206"/>
    </location>
</feature>
<feature type="transmembrane region" description="Helical" evidence="1">
    <location>
        <begin position="246"/>
        <end position="269"/>
    </location>
</feature>
<name>A0AAV5TAU2_9BILA</name>
<gene>
    <name evidence="2" type="ORF">PENTCL1PPCAC_14450</name>
</gene>
<dbReference type="AlphaFoldDB" id="A0AAV5TAU2"/>
<feature type="transmembrane region" description="Helical" evidence="1">
    <location>
        <begin position="6"/>
        <end position="23"/>
    </location>
</feature>
<dbReference type="InterPro" id="IPR019421">
    <property type="entry name" value="7TM_GPCR_serpentine_rcpt_Srd"/>
</dbReference>
<evidence type="ECO:0008006" key="4">
    <source>
        <dbReference type="Google" id="ProtNLM"/>
    </source>
</evidence>
<feature type="non-terminal residue" evidence="2">
    <location>
        <position position="1"/>
    </location>
</feature>
<feature type="transmembrane region" description="Helical" evidence="1">
    <location>
        <begin position="275"/>
        <end position="296"/>
    </location>
</feature>
<feature type="transmembrane region" description="Helical" evidence="1">
    <location>
        <begin position="80"/>
        <end position="107"/>
    </location>
</feature>
<dbReference type="PANTHER" id="PTHR22943">
    <property type="entry name" value="7-TRANSMEMBRANE DOMAIN RECEPTOR C.ELEGANS"/>
    <property type="match status" value="1"/>
</dbReference>
<proteinExistence type="predicted"/>
<dbReference type="Pfam" id="PF10317">
    <property type="entry name" value="7TM_GPCR_Srd"/>
    <property type="match status" value="1"/>
</dbReference>
<protein>
    <recommendedName>
        <fullName evidence="4">G protein-coupled receptor</fullName>
    </recommendedName>
</protein>
<accession>A0AAV5TAU2</accession>
<dbReference type="Proteomes" id="UP001432027">
    <property type="component" value="Unassembled WGS sequence"/>
</dbReference>
<keyword evidence="1" id="KW-0472">Membrane</keyword>
<dbReference type="PANTHER" id="PTHR22943:SF248">
    <property type="entry name" value="SEVEN TM RECEPTOR"/>
    <property type="match status" value="1"/>
</dbReference>
<reference evidence="2" key="1">
    <citation type="submission" date="2023-10" db="EMBL/GenBank/DDBJ databases">
        <title>Genome assembly of Pristionchus species.</title>
        <authorList>
            <person name="Yoshida K."/>
            <person name="Sommer R.J."/>
        </authorList>
    </citation>
    <scope>NUCLEOTIDE SEQUENCE</scope>
    <source>
        <strain evidence="2">RS0144</strain>
    </source>
</reference>
<feature type="transmembrane region" description="Helical" evidence="1">
    <location>
        <begin position="119"/>
        <end position="137"/>
    </location>
</feature>
<evidence type="ECO:0000313" key="2">
    <source>
        <dbReference type="EMBL" id="GMS92275.1"/>
    </source>
</evidence>
<sequence length="320" mass="35812">ISPGVIGLLVNVAVLILLWMKKIRTGWSTYRIGMSVTAMQGEMISLLAALISMAHLFSQKNYILIVYGPLAFLPRIFSDIALFLCLLWIIGIWQLLPAPCLLQYLALCRPYFSDRKRIVLSYSLSVVLLLCSTPHYTTFHTPPWQRPIFDNITRRVHDLDEEDVFYAYGATLFPTPRSKKAVINIAVYAVLPPYFIAYAVFIFCCAKIAKALSSFGIQLSAKTLNMQRSFLRMLLMQKTVRRFIQGLLPLIVISVPIGVFVTALVGGTALDKKTFILTFVAWTVPIVQGTIALFYVNGMGVASSRGSQNPFSLTRRSTVV</sequence>
<evidence type="ECO:0000313" key="3">
    <source>
        <dbReference type="Proteomes" id="UP001432027"/>
    </source>
</evidence>
<dbReference type="EMBL" id="BTSX01000004">
    <property type="protein sequence ID" value="GMS92275.1"/>
    <property type="molecule type" value="Genomic_DNA"/>
</dbReference>
<feature type="non-terminal residue" evidence="2">
    <location>
        <position position="320"/>
    </location>
</feature>
<keyword evidence="3" id="KW-1185">Reference proteome</keyword>
<keyword evidence="1" id="KW-1133">Transmembrane helix</keyword>
<organism evidence="2 3">
    <name type="scientific">Pristionchus entomophagus</name>
    <dbReference type="NCBI Taxonomy" id="358040"/>
    <lineage>
        <taxon>Eukaryota</taxon>
        <taxon>Metazoa</taxon>
        <taxon>Ecdysozoa</taxon>
        <taxon>Nematoda</taxon>
        <taxon>Chromadorea</taxon>
        <taxon>Rhabditida</taxon>
        <taxon>Rhabditina</taxon>
        <taxon>Diplogasteromorpha</taxon>
        <taxon>Diplogasteroidea</taxon>
        <taxon>Neodiplogasteridae</taxon>
        <taxon>Pristionchus</taxon>
    </lineage>
</organism>
<comment type="caution">
    <text evidence="2">The sequence shown here is derived from an EMBL/GenBank/DDBJ whole genome shotgun (WGS) entry which is preliminary data.</text>
</comment>
<evidence type="ECO:0000256" key="1">
    <source>
        <dbReference type="SAM" id="Phobius"/>
    </source>
</evidence>